<proteinExistence type="inferred from homology"/>
<reference evidence="5 6" key="1">
    <citation type="submission" date="2019-07" db="EMBL/GenBank/DDBJ databases">
        <title>Cryptosporangium phraense sp. nov., isolated from plant litter.</title>
        <authorList>
            <person name="Suriyachadkun C."/>
        </authorList>
    </citation>
    <scope>NUCLEOTIDE SEQUENCE [LARGE SCALE GENOMIC DNA]</scope>
    <source>
        <strain evidence="5 6">A-T 5661</strain>
    </source>
</reference>
<dbReference type="OrthoDB" id="3212478at2"/>
<dbReference type="InterPro" id="IPR002347">
    <property type="entry name" value="SDR_fam"/>
</dbReference>
<dbReference type="PANTHER" id="PTHR43391:SF14">
    <property type="entry name" value="DEHYDROGENASE_REDUCTASE SDR FAMILY PROTEIN 7-LIKE"/>
    <property type="match status" value="1"/>
</dbReference>
<dbReference type="PRINTS" id="PR00080">
    <property type="entry name" value="SDRFAMILY"/>
</dbReference>
<dbReference type="Pfam" id="PF00106">
    <property type="entry name" value="adh_short"/>
    <property type="match status" value="1"/>
</dbReference>
<dbReference type="AlphaFoldDB" id="A0A545AS20"/>
<dbReference type="PRINTS" id="PR00081">
    <property type="entry name" value="GDHRDH"/>
</dbReference>
<accession>A0A545AS20</accession>
<evidence type="ECO:0000313" key="6">
    <source>
        <dbReference type="Proteomes" id="UP000317982"/>
    </source>
</evidence>
<dbReference type="InterPro" id="IPR020904">
    <property type="entry name" value="Sc_DH/Rdtase_CS"/>
</dbReference>
<dbReference type="Proteomes" id="UP000317982">
    <property type="component" value="Unassembled WGS sequence"/>
</dbReference>
<dbReference type="Gene3D" id="3.40.50.720">
    <property type="entry name" value="NAD(P)-binding Rossmann-like Domain"/>
    <property type="match status" value="1"/>
</dbReference>
<dbReference type="InParanoid" id="A0A545AS20"/>
<evidence type="ECO:0000313" key="5">
    <source>
        <dbReference type="EMBL" id="TQS43475.1"/>
    </source>
</evidence>
<keyword evidence="2" id="KW-0521">NADP</keyword>
<dbReference type="RefSeq" id="WP_142706173.1">
    <property type="nucleotide sequence ID" value="NZ_VIRS01000013.1"/>
</dbReference>
<comment type="similarity">
    <text evidence="1 4">Belongs to the short-chain dehydrogenases/reductases (SDR) family.</text>
</comment>
<keyword evidence="6" id="KW-1185">Reference proteome</keyword>
<sequence>MAGRTIADKTVLVTGANRGLGYALVTEALRRGAGTVYAGMRHPVPHADPRVAAVPLDVTDPADVAAAAARIDALDVLVNNAGLCLPDRLDGRETLEDHLAVNLFGLLAVSTAFIPHLSRAAGSIVNVLSLGAIAPVPVMPSYAVSKAAAASLTQSQRALLLAAGVSVHGVYAGPIDTDMVRDLDLPKASPAEVAAAILDGYEAGAEDIFPDALSAGAASGWDAGPVKTLERTNLAMFAAGV</sequence>
<dbReference type="GO" id="GO:0016491">
    <property type="term" value="F:oxidoreductase activity"/>
    <property type="evidence" value="ECO:0007669"/>
    <property type="project" value="UniProtKB-KW"/>
</dbReference>
<organism evidence="5 6">
    <name type="scientific">Cryptosporangium phraense</name>
    <dbReference type="NCBI Taxonomy" id="2593070"/>
    <lineage>
        <taxon>Bacteria</taxon>
        <taxon>Bacillati</taxon>
        <taxon>Actinomycetota</taxon>
        <taxon>Actinomycetes</taxon>
        <taxon>Cryptosporangiales</taxon>
        <taxon>Cryptosporangiaceae</taxon>
        <taxon>Cryptosporangium</taxon>
    </lineage>
</organism>
<evidence type="ECO:0000256" key="3">
    <source>
        <dbReference type="ARBA" id="ARBA00023002"/>
    </source>
</evidence>
<evidence type="ECO:0000256" key="1">
    <source>
        <dbReference type="ARBA" id="ARBA00006484"/>
    </source>
</evidence>
<dbReference type="InterPro" id="IPR036291">
    <property type="entry name" value="NAD(P)-bd_dom_sf"/>
</dbReference>
<protein>
    <submittedName>
        <fullName evidence="5">SDR family NAD(P)-dependent oxidoreductase</fullName>
    </submittedName>
</protein>
<evidence type="ECO:0000256" key="2">
    <source>
        <dbReference type="ARBA" id="ARBA00022857"/>
    </source>
</evidence>
<dbReference type="PROSITE" id="PS00061">
    <property type="entry name" value="ADH_SHORT"/>
    <property type="match status" value="1"/>
</dbReference>
<comment type="caution">
    <text evidence="5">The sequence shown here is derived from an EMBL/GenBank/DDBJ whole genome shotgun (WGS) entry which is preliminary data.</text>
</comment>
<gene>
    <name evidence="5" type="ORF">FL583_19815</name>
</gene>
<dbReference type="SUPFAM" id="SSF51735">
    <property type="entry name" value="NAD(P)-binding Rossmann-fold domains"/>
    <property type="match status" value="1"/>
</dbReference>
<name>A0A545AS20_9ACTN</name>
<dbReference type="PANTHER" id="PTHR43391">
    <property type="entry name" value="RETINOL DEHYDROGENASE-RELATED"/>
    <property type="match status" value="1"/>
</dbReference>
<evidence type="ECO:0000256" key="4">
    <source>
        <dbReference type="RuleBase" id="RU000363"/>
    </source>
</evidence>
<keyword evidence="3" id="KW-0560">Oxidoreductase</keyword>
<dbReference type="EMBL" id="VIRS01000013">
    <property type="protein sequence ID" value="TQS43475.1"/>
    <property type="molecule type" value="Genomic_DNA"/>
</dbReference>